<keyword evidence="2" id="KW-1185">Reference proteome</keyword>
<dbReference type="EMBL" id="JYDW01000161">
    <property type="protein sequence ID" value="KRZ53547.1"/>
    <property type="molecule type" value="Genomic_DNA"/>
</dbReference>
<protein>
    <submittedName>
        <fullName evidence="1">Uncharacterized protein</fullName>
    </submittedName>
</protein>
<organism evidence="1 2">
    <name type="scientific">Trichinella nativa</name>
    <dbReference type="NCBI Taxonomy" id="6335"/>
    <lineage>
        <taxon>Eukaryota</taxon>
        <taxon>Metazoa</taxon>
        <taxon>Ecdysozoa</taxon>
        <taxon>Nematoda</taxon>
        <taxon>Enoplea</taxon>
        <taxon>Dorylaimia</taxon>
        <taxon>Trichinellida</taxon>
        <taxon>Trichinellidae</taxon>
        <taxon>Trichinella</taxon>
    </lineage>
</organism>
<name>A0A0V1L1Z5_9BILA</name>
<dbReference type="AlphaFoldDB" id="A0A0V1L1Z5"/>
<gene>
    <name evidence="1" type="ORF">T02_12757</name>
</gene>
<proteinExistence type="predicted"/>
<accession>A0A0V1L1Z5</accession>
<evidence type="ECO:0000313" key="2">
    <source>
        <dbReference type="Proteomes" id="UP000054721"/>
    </source>
</evidence>
<comment type="caution">
    <text evidence="1">The sequence shown here is derived from an EMBL/GenBank/DDBJ whole genome shotgun (WGS) entry which is preliminary data.</text>
</comment>
<dbReference type="Proteomes" id="UP000054721">
    <property type="component" value="Unassembled WGS sequence"/>
</dbReference>
<sequence length="63" mass="7056">MDHTDAFIYRFSPEATGNRVQGEYVKLDCCCQAALQINITINLALSAAFNRGFIDIISPFRSQ</sequence>
<evidence type="ECO:0000313" key="1">
    <source>
        <dbReference type="EMBL" id="KRZ53547.1"/>
    </source>
</evidence>
<reference evidence="1 2" key="1">
    <citation type="submission" date="2015-05" db="EMBL/GenBank/DDBJ databases">
        <title>Evolution of Trichinella species and genotypes.</title>
        <authorList>
            <person name="Korhonen P.K."/>
            <person name="Edoardo P."/>
            <person name="Giuseppe L.R."/>
            <person name="Gasser R.B."/>
        </authorList>
    </citation>
    <scope>NUCLEOTIDE SEQUENCE [LARGE SCALE GENOMIC DNA]</scope>
    <source>
        <strain evidence="1">ISS10</strain>
    </source>
</reference>